<dbReference type="Proteomes" id="UP000463975">
    <property type="component" value="Chromosome"/>
</dbReference>
<evidence type="ECO:0000313" key="3">
    <source>
        <dbReference type="Proteomes" id="UP000463975"/>
    </source>
</evidence>
<dbReference type="Gene3D" id="3.40.50.1580">
    <property type="entry name" value="Nucleoside phosphorylase domain"/>
    <property type="match status" value="1"/>
</dbReference>
<keyword evidence="3" id="KW-1185">Reference proteome</keyword>
<dbReference type="SUPFAM" id="SSF53167">
    <property type="entry name" value="Purine and uridine phosphorylases"/>
    <property type="match status" value="1"/>
</dbReference>
<feature type="domain" description="Nucleoside phosphorylase" evidence="1">
    <location>
        <begin position="39"/>
        <end position="80"/>
    </location>
</feature>
<dbReference type="AlphaFoldDB" id="A0A6P1ND91"/>
<dbReference type="EMBL" id="CP047652">
    <property type="protein sequence ID" value="QHI95429.1"/>
    <property type="molecule type" value="Genomic_DNA"/>
</dbReference>
<dbReference type="GO" id="GO:0009116">
    <property type="term" value="P:nucleoside metabolic process"/>
    <property type="evidence" value="ECO:0007669"/>
    <property type="project" value="InterPro"/>
</dbReference>
<reference evidence="2 3" key="1">
    <citation type="submission" date="2020-01" db="EMBL/GenBank/DDBJ databases">
        <title>Genome sequencing of strain KACC 21507.</title>
        <authorList>
            <person name="Heo J."/>
            <person name="Kim S.-J."/>
            <person name="Kim J.-S."/>
            <person name="Hong S.-B."/>
            <person name="Kwon S.-W."/>
        </authorList>
    </citation>
    <scope>NUCLEOTIDE SEQUENCE [LARGE SCALE GENOMIC DNA]</scope>
    <source>
        <strain evidence="2 3">KACC 21507</strain>
    </source>
</reference>
<evidence type="ECO:0000313" key="2">
    <source>
        <dbReference type="EMBL" id="QHI95429.1"/>
    </source>
</evidence>
<proteinExistence type="predicted"/>
<dbReference type="KEGG" id="bomb:GT348_03350"/>
<dbReference type="CDD" id="cd17768">
    <property type="entry name" value="adenosylhopane_nucleosidase_HpnG-like"/>
    <property type="match status" value="1"/>
</dbReference>
<evidence type="ECO:0000259" key="1">
    <source>
        <dbReference type="Pfam" id="PF01048"/>
    </source>
</evidence>
<dbReference type="InterPro" id="IPR000845">
    <property type="entry name" value="Nucleoside_phosphorylase_d"/>
</dbReference>
<dbReference type="Pfam" id="PF01048">
    <property type="entry name" value="PNP_UDP_1"/>
    <property type="match status" value="1"/>
</dbReference>
<dbReference type="RefSeq" id="WP_160618506.1">
    <property type="nucleotide sequence ID" value="NZ_CP047652.1"/>
</dbReference>
<sequence>MLGILTGLREEAKLAVKAFPDALIVMSLADEEGAKKALQTLLNYGVTELLSFGCAGGLDPSLPPGTIIVPDHVWHKGQAFYCTPKMKARFSNENSLNGGILHSPKIIETAAEKKSLHEQTGCSAVDMESGIVAQSGLPFAVLRVICDDAAQDLPPAASEGLKEGEIYIPGLLASLCRKPSQLGTLIKLGQDATKARKRMAEFLLELS</sequence>
<dbReference type="GO" id="GO:0003824">
    <property type="term" value="F:catalytic activity"/>
    <property type="evidence" value="ECO:0007669"/>
    <property type="project" value="InterPro"/>
</dbReference>
<protein>
    <recommendedName>
        <fullName evidence="1">Nucleoside phosphorylase domain-containing protein</fullName>
    </recommendedName>
</protein>
<dbReference type="InterPro" id="IPR035994">
    <property type="entry name" value="Nucleoside_phosphorylase_sf"/>
</dbReference>
<name>A0A6P1ND91_9PROT</name>
<accession>A0A6P1ND91</accession>
<organism evidence="2 3">
    <name type="scientific">Aristophania vespae</name>
    <dbReference type="NCBI Taxonomy" id="2697033"/>
    <lineage>
        <taxon>Bacteria</taxon>
        <taxon>Pseudomonadati</taxon>
        <taxon>Pseudomonadota</taxon>
        <taxon>Alphaproteobacteria</taxon>
        <taxon>Acetobacterales</taxon>
        <taxon>Acetobacteraceae</taxon>
        <taxon>Aristophania</taxon>
    </lineage>
</organism>
<gene>
    <name evidence="2" type="ORF">GT348_03350</name>
</gene>